<organism evidence="4 5">
    <name type="scientific">Diploptera punctata</name>
    <name type="common">Pacific beetle cockroach</name>
    <dbReference type="NCBI Taxonomy" id="6984"/>
    <lineage>
        <taxon>Eukaryota</taxon>
        <taxon>Metazoa</taxon>
        <taxon>Ecdysozoa</taxon>
        <taxon>Arthropoda</taxon>
        <taxon>Hexapoda</taxon>
        <taxon>Insecta</taxon>
        <taxon>Pterygota</taxon>
        <taxon>Neoptera</taxon>
        <taxon>Polyneoptera</taxon>
        <taxon>Dictyoptera</taxon>
        <taxon>Blattodea</taxon>
        <taxon>Blaberoidea</taxon>
        <taxon>Blaberidae</taxon>
        <taxon>Diplopterinae</taxon>
        <taxon>Diploptera</taxon>
    </lineage>
</organism>
<keyword evidence="2" id="KW-1133">Transmembrane helix</keyword>
<feature type="region of interest" description="Disordered" evidence="1">
    <location>
        <begin position="143"/>
        <end position="234"/>
    </location>
</feature>
<keyword evidence="3" id="KW-0732">Signal</keyword>
<keyword evidence="2" id="KW-0812">Transmembrane</keyword>
<evidence type="ECO:0000256" key="2">
    <source>
        <dbReference type="SAM" id="Phobius"/>
    </source>
</evidence>
<accession>A0AAD8EK80</accession>
<name>A0AAD8EK80_DIPPU</name>
<gene>
    <name evidence="4" type="ORF">L9F63_015725</name>
</gene>
<keyword evidence="5" id="KW-1185">Reference proteome</keyword>
<evidence type="ECO:0000313" key="4">
    <source>
        <dbReference type="EMBL" id="KAJ9592587.1"/>
    </source>
</evidence>
<evidence type="ECO:0000256" key="1">
    <source>
        <dbReference type="SAM" id="MobiDB-lite"/>
    </source>
</evidence>
<sequence length="234" mass="26234">MSVWLGLLVSLVIVKADLNLGDKVCGQLKCKSFEYCNKHSRSCDNCTRICNQQDNNNMDKQECEEQCQDYLHDQRYVRRGETSGGEHMNMNFTSIEDTNSKVARLTILVTVALVIQVLLIIVVVALIYLMYRYRRNLRPPEYSERNGMQNGKAGGGLKIEMPPPSTTTTVVPPVTPATTSTPLSTRPRFPREDPTLEYAAYDNPALAPSPVPENKETSPSTTTTPISRRQESSF</sequence>
<dbReference type="Proteomes" id="UP001233999">
    <property type="component" value="Unassembled WGS sequence"/>
</dbReference>
<feature type="chain" id="PRO_5042280667" evidence="3">
    <location>
        <begin position="17"/>
        <end position="234"/>
    </location>
</feature>
<reference evidence="4" key="1">
    <citation type="journal article" date="2023" name="IScience">
        <title>Live-bearing cockroach genome reveals convergent evolutionary mechanisms linked to viviparity in insects and beyond.</title>
        <authorList>
            <person name="Fouks B."/>
            <person name="Harrison M.C."/>
            <person name="Mikhailova A.A."/>
            <person name="Marchal E."/>
            <person name="English S."/>
            <person name="Carruthers M."/>
            <person name="Jennings E.C."/>
            <person name="Chiamaka E.L."/>
            <person name="Frigard R.A."/>
            <person name="Pippel M."/>
            <person name="Attardo G.M."/>
            <person name="Benoit J.B."/>
            <person name="Bornberg-Bauer E."/>
            <person name="Tobe S.S."/>
        </authorList>
    </citation>
    <scope>NUCLEOTIDE SEQUENCE</scope>
    <source>
        <strain evidence="4">Stay&amp;Tobe</strain>
    </source>
</reference>
<feature type="signal peptide" evidence="3">
    <location>
        <begin position="1"/>
        <end position="16"/>
    </location>
</feature>
<evidence type="ECO:0000256" key="3">
    <source>
        <dbReference type="SAM" id="SignalP"/>
    </source>
</evidence>
<dbReference type="EMBL" id="JASPKZ010003829">
    <property type="protein sequence ID" value="KAJ9592587.1"/>
    <property type="molecule type" value="Genomic_DNA"/>
</dbReference>
<reference evidence="4" key="2">
    <citation type="submission" date="2023-05" db="EMBL/GenBank/DDBJ databases">
        <authorList>
            <person name="Fouks B."/>
        </authorList>
    </citation>
    <scope>NUCLEOTIDE SEQUENCE</scope>
    <source>
        <strain evidence="4">Stay&amp;Tobe</strain>
        <tissue evidence="4">Testes</tissue>
    </source>
</reference>
<proteinExistence type="predicted"/>
<keyword evidence="2" id="KW-0472">Membrane</keyword>
<feature type="transmembrane region" description="Helical" evidence="2">
    <location>
        <begin position="105"/>
        <end position="131"/>
    </location>
</feature>
<comment type="caution">
    <text evidence="4">The sequence shown here is derived from an EMBL/GenBank/DDBJ whole genome shotgun (WGS) entry which is preliminary data.</text>
</comment>
<protein>
    <submittedName>
        <fullName evidence="4">Uncharacterized protein</fullName>
    </submittedName>
</protein>
<evidence type="ECO:0000313" key="5">
    <source>
        <dbReference type="Proteomes" id="UP001233999"/>
    </source>
</evidence>
<feature type="compositionally biased region" description="Low complexity" evidence="1">
    <location>
        <begin position="166"/>
        <end position="187"/>
    </location>
</feature>
<dbReference type="AlphaFoldDB" id="A0AAD8EK80"/>